<dbReference type="EMBL" id="BMWD01000007">
    <property type="protein sequence ID" value="GGX55968.1"/>
    <property type="molecule type" value="Genomic_DNA"/>
</dbReference>
<feature type="compositionally biased region" description="Basic and acidic residues" evidence="1">
    <location>
        <begin position="1"/>
        <end position="18"/>
    </location>
</feature>
<feature type="compositionally biased region" description="Gly residues" evidence="1">
    <location>
        <begin position="33"/>
        <end position="44"/>
    </location>
</feature>
<organism evidence="2 3">
    <name type="scientific">Streptomyces fructofermentans</name>
    <dbReference type="NCBI Taxonomy" id="152141"/>
    <lineage>
        <taxon>Bacteria</taxon>
        <taxon>Bacillati</taxon>
        <taxon>Actinomycetota</taxon>
        <taxon>Actinomycetes</taxon>
        <taxon>Kitasatosporales</taxon>
        <taxon>Streptomycetaceae</taxon>
        <taxon>Streptomyces</taxon>
    </lineage>
</organism>
<keyword evidence="3" id="KW-1185">Reference proteome</keyword>
<sequence>MGPERWDGASVRADDDVRPAAGPPDARTPVPDGGHGLPGRGYGRAGAVRGRAAARTGTGRYLREYPGTRASAGARRGVRGARTAGHGSRGAPVVAC</sequence>
<reference evidence="2" key="2">
    <citation type="submission" date="2020-09" db="EMBL/GenBank/DDBJ databases">
        <authorList>
            <person name="Sun Q."/>
            <person name="Ohkuma M."/>
        </authorList>
    </citation>
    <scope>NUCLEOTIDE SEQUENCE</scope>
    <source>
        <strain evidence="2">JCM 4956</strain>
    </source>
</reference>
<evidence type="ECO:0000313" key="2">
    <source>
        <dbReference type="EMBL" id="GGX55968.1"/>
    </source>
</evidence>
<accession>A0A918K9I4</accession>
<proteinExistence type="predicted"/>
<reference evidence="2" key="1">
    <citation type="journal article" date="2014" name="Int. J. Syst. Evol. Microbiol.">
        <title>Complete genome sequence of Corynebacterium casei LMG S-19264T (=DSM 44701T), isolated from a smear-ripened cheese.</title>
        <authorList>
            <consortium name="US DOE Joint Genome Institute (JGI-PGF)"/>
            <person name="Walter F."/>
            <person name="Albersmeier A."/>
            <person name="Kalinowski J."/>
            <person name="Ruckert C."/>
        </authorList>
    </citation>
    <scope>NUCLEOTIDE SEQUENCE</scope>
    <source>
        <strain evidence="2">JCM 4956</strain>
    </source>
</reference>
<feature type="compositionally biased region" description="Low complexity" evidence="1">
    <location>
        <begin position="45"/>
        <end position="60"/>
    </location>
</feature>
<gene>
    <name evidence="2" type="ORF">GCM10010515_24140</name>
</gene>
<evidence type="ECO:0000313" key="3">
    <source>
        <dbReference type="Proteomes" id="UP000645555"/>
    </source>
</evidence>
<name>A0A918K9I4_9ACTN</name>
<dbReference type="AlphaFoldDB" id="A0A918K9I4"/>
<protein>
    <submittedName>
        <fullName evidence="2">Uncharacterized protein</fullName>
    </submittedName>
</protein>
<comment type="caution">
    <text evidence="2">The sequence shown here is derived from an EMBL/GenBank/DDBJ whole genome shotgun (WGS) entry which is preliminary data.</text>
</comment>
<feature type="compositionally biased region" description="Low complexity" evidence="1">
    <location>
        <begin position="67"/>
        <end position="85"/>
    </location>
</feature>
<feature type="region of interest" description="Disordered" evidence="1">
    <location>
        <begin position="1"/>
        <end position="96"/>
    </location>
</feature>
<dbReference type="Proteomes" id="UP000645555">
    <property type="component" value="Unassembled WGS sequence"/>
</dbReference>
<evidence type="ECO:0000256" key="1">
    <source>
        <dbReference type="SAM" id="MobiDB-lite"/>
    </source>
</evidence>